<keyword evidence="2" id="KW-1185">Reference proteome</keyword>
<name>A0A4R4ZEJ7_9PSEU</name>
<evidence type="ECO:0000313" key="1">
    <source>
        <dbReference type="EMBL" id="TDD55954.1"/>
    </source>
</evidence>
<protein>
    <recommendedName>
        <fullName evidence="3">SUKH-4 immunity protein</fullName>
    </recommendedName>
</protein>
<dbReference type="RefSeq" id="WP_268951785.1">
    <property type="nucleotide sequence ID" value="NZ_SMKW01000002.1"/>
</dbReference>
<gene>
    <name evidence="1" type="ORF">E1288_01965</name>
</gene>
<evidence type="ECO:0000313" key="2">
    <source>
        <dbReference type="Proteomes" id="UP000294947"/>
    </source>
</evidence>
<dbReference type="AlphaFoldDB" id="A0A4R4ZEJ7"/>
<dbReference type="EMBL" id="SMKW01000002">
    <property type="protein sequence ID" value="TDD55954.1"/>
    <property type="molecule type" value="Genomic_DNA"/>
</dbReference>
<reference evidence="1 2" key="1">
    <citation type="submission" date="2019-03" db="EMBL/GenBank/DDBJ databases">
        <title>Draft genome sequences of novel Actinobacteria.</title>
        <authorList>
            <person name="Sahin N."/>
            <person name="Ay H."/>
            <person name="Saygin H."/>
        </authorList>
    </citation>
    <scope>NUCLEOTIDE SEQUENCE [LARGE SCALE GENOMIC DNA]</scope>
    <source>
        <strain evidence="1 2">7K502</strain>
    </source>
</reference>
<dbReference type="Proteomes" id="UP000294947">
    <property type="component" value="Unassembled WGS sequence"/>
</dbReference>
<accession>A0A4R4ZEJ7</accession>
<organism evidence="1 2">
    <name type="scientific">Saccharopolyspora elongata</name>
    <dbReference type="NCBI Taxonomy" id="2530387"/>
    <lineage>
        <taxon>Bacteria</taxon>
        <taxon>Bacillati</taxon>
        <taxon>Actinomycetota</taxon>
        <taxon>Actinomycetes</taxon>
        <taxon>Pseudonocardiales</taxon>
        <taxon>Pseudonocardiaceae</taxon>
        <taxon>Saccharopolyspora</taxon>
    </lineage>
</organism>
<dbReference type="Pfam" id="PF14435">
    <property type="entry name" value="SUKH-4"/>
    <property type="match status" value="1"/>
</dbReference>
<evidence type="ECO:0008006" key="3">
    <source>
        <dbReference type="Google" id="ProtNLM"/>
    </source>
</evidence>
<proteinExistence type="predicted"/>
<comment type="caution">
    <text evidence="1">The sequence shown here is derived from an EMBL/GenBank/DDBJ whole genome shotgun (WGS) entry which is preliminary data.</text>
</comment>
<dbReference type="InterPro" id="IPR025851">
    <property type="entry name" value="SUKH-4"/>
</dbReference>
<sequence>MITHEDMVEAFGDEGLLLMDEEQARGRGFSDADAEVLCQVGLPVRADQVFTTFLPDEPRTGSPVVFKTGNGDVEVFILGGTAGDAGMRYFLDIGSGVVGLLSLDGQAQAEKVNSSLANFVEFLHRIRLRQQALNGDPDAGQDYTEKLWQSLKELDPDAFDSTEAWWSMVLEHLMDRGAIDEARAFLQQRRAEVAEAVSGDEPAAGSGSHRDRFDRALRRLEAQGWDVVDAEDFAAYTDGEGLLSPSAELEDHFGADGSLAKDVAIAWRGGLTSRIQSEFAREGLVVSVPEQDEDEDEDLLDLDADELRKRSDAAMKALFDSVHGLNEPKDGVVTCLATDRPSDLCRIARAFGRLAEHGYIAEPDLWPTPSGGWRQVQERTRPGQEPKAVFWVTQRHTECFDARGNLTDELPLQWAGDRELIAEALAETGLAVAVPEDDGSTFILAPAS</sequence>